<reference evidence="3" key="1">
    <citation type="journal article" date="2010" name="Science">
        <title>Signatures of adaptation to obligate biotrophy in the Hyaloperonospora arabidopsidis genome.</title>
        <authorList>
            <person name="Baxter L."/>
            <person name="Tripathy S."/>
            <person name="Ishaque N."/>
            <person name="Boot N."/>
            <person name="Cabral A."/>
            <person name="Kemen E."/>
            <person name="Thines M."/>
            <person name="Ah-Fong A."/>
            <person name="Anderson R."/>
            <person name="Badejoko W."/>
            <person name="Bittner-Eddy P."/>
            <person name="Boore J.L."/>
            <person name="Chibucos M.C."/>
            <person name="Coates M."/>
            <person name="Dehal P."/>
            <person name="Delehaunty K."/>
            <person name="Dong S."/>
            <person name="Downton P."/>
            <person name="Dumas B."/>
            <person name="Fabro G."/>
            <person name="Fronick C."/>
            <person name="Fuerstenberg S.I."/>
            <person name="Fulton L."/>
            <person name="Gaulin E."/>
            <person name="Govers F."/>
            <person name="Hughes L."/>
            <person name="Humphray S."/>
            <person name="Jiang R.H."/>
            <person name="Judelson H."/>
            <person name="Kamoun S."/>
            <person name="Kyung K."/>
            <person name="Meijer H."/>
            <person name="Minx P."/>
            <person name="Morris P."/>
            <person name="Nelson J."/>
            <person name="Phuntumart V."/>
            <person name="Qutob D."/>
            <person name="Rehmany A."/>
            <person name="Rougon-Cardoso A."/>
            <person name="Ryden P."/>
            <person name="Torto-Alalibo T."/>
            <person name="Studholme D."/>
            <person name="Wang Y."/>
            <person name="Win J."/>
            <person name="Wood J."/>
            <person name="Clifton S.W."/>
            <person name="Rogers J."/>
            <person name="Van den Ackerveken G."/>
            <person name="Jones J.D."/>
            <person name="McDowell J.M."/>
            <person name="Beynon J."/>
            <person name="Tyler B.M."/>
        </authorList>
    </citation>
    <scope>NUCLEOTIDE SEQUENCE [LARGE SCALE GENOMIC DNA]</scope>
    <source>
        <strain evidence="3">Emoy2</strain>
    </source>
</reference>
<evidence type="ECO:0000313" key="3">
    <source>
        <dbReference type="Proteomes" id="UP000011713"/>
    </source>
</evidence>
<feature type="compositionally biased region" description="Polar residues" evidence="1">
    <location>
        <begin position="72"/>
        <end position="82"/>
    </location>
</feature>
<protein>
    <submittedName>
        <fullName evidence="2">Uncharacterized protein</fullName>
    </submittedName>
</protein>
<sequence length="82" mass="9270">MYGELSCSERSQAHKILLRPGLQTWLRGFDTQSIEDSWNTKSKAFYILWEHATRLNDTESKKTVATEGEDSGVTTDSCGCRP</sequence>
<dbReference type="HOGENOM" id="CLU_2563292_0_0_1"/>
<organism evidence="2 3">
    <name type="scientific">Hyaloperonospora arabidopsidis (strain Emoy2)</name>
    <name type="common">Downy mildew agent</name>
    <name type="synonym">Peronospora arabidopsidis</name>
    <dbReference type="NCBI Taxonomy" id="559515"/>
    <lineage>
        <taxon>Eukaryota</taxon>
        <taxon>Sar</taxon>
        <taxon>Stramenopiles</taxon>
        <taxon>Oomycota</taxon>
        <taxon>Peronosporomycetes</taxon>
        <taxon>Peronosporales</taxon>
        <taxon>Peronosporaceae</taxon>
        <taxon>Hyaloperonospora</taxon>
    </lineage>
</organism>
<reference evidence="2" key="2">
    <citation type="submission" date="2015-06" db="UniProtKB">
        <authorList>
            <consortium name="EnsemblProtists"/>
        </authorList>
    </citation>
    <scope>IDENTIFICATION</scope>
    <source>
        <strain evidence="2">Emoy2</strain>
    </source>
</reference>
<dbReference type="AlphaFoldDB" id="M4BYW3"/>
<name>M4BYW3_HYAAE</name>
<accession>M4BYW3</accession>
<dbReference type="InParanoid" id="M4BYW3"/>
<keyword evidence="3" id="KW-1185">Reference proteome</keyword>
<dbReference type="EnsemblProtists" id="HpaT811761">
    <property type="protein sequence ID" value="HpaP811761"/>
    <property type="gene ID" value="HpaG811761"/>
</dbReference>
<evidence type="ECO:0000313" key="2">
    <source>
        <dbReference type="EnsemblProtists" id="HpaP811761"/>
    </source>
</evidence>
<dbReference type="VEuPathDB" id="FungiDB:HpaG811761"/>
<dbReference type="Proteomes" id="UP000011713">
    <property type="component" value="Unassembled WGS sequence"/>
</dbReference>
<feature type="region of interest" description="Disordered" evidence="1">
    <location>
        <begin position="59"/>
        <end position="82"/>
    </location>
</feature>
<evidence type="ECO:0000256" key="1">
    <source>
        <dbReference type="SAM" id="MobiDB-lite"/>
    </source>
</evidence>
<dbReference type="EMBL" id="JH598051">
    <property type="status" value="NOT_ANNOTATED_CDS"/>
    <property type="molecule type" value="Genomic_DNA"/>
</dbReference>
<proteinExistence type="predicted"/>